<dbReference type="GO" id="GO:0005975">
    <property type="term" value="P:carbohydrate metabolic process"/>
    <property type="evidence" value="ECO:0007669"/>
    <property type="project" value="InterPro"/>
</dbReference>
<keyword evidence="2 4" id="KW-0808">Transferase</keyword>
<evidence type="ECO:0000259" key="6">
    <source>
        <dbReference type="Pfam" id="PF02782"/>
    </source>
</evidence>
<feature type="domain" description="Carbohydrate kinase FGGY N-terminal" evidence="5">
    <location>
        <begin position="10"/>
        <end position="251"/>
    </location>
</feature>
<evidence type="ECO:0000256" key="1">
    <source>
        <dbReference type="ARBA" id="ARBA00009156"/>
    </source>
</evidence>
<comment type="similarity">
    <text evidence="1 4">Belongs to the FGGY kinase family.</text>
</comment>
<dbReference type="InterPro" id="IPR018484">
    <property type="entry name" value="FGGY_N"/>
</dbReference>
<dbReference type="GO" id="GO:0016301">
    <property type="term" value="F:kinase activity"/>
    <property type="evidence" value="ECO:0007669"/>
    <property type="project" value="UniProtKB-KW"/>
</dbReference>
<dbReference type="InterPro" id="IPR000577">
    <property type="entry name" value="Carb_kinase_FGGY"/>
</dbReference>
<dbReference type="EMBL" id="NRRE01000016">
    <property type="protein sequence ID" value="MBK1696406.1"/>
    <property type="molecule type" value="Genomic_DNA"/>
</dbReference>
<dbReference type="InterPro" id="IPR043129">
    <property type="entry name" value="ATPase_NBD"/>
</dbReference>
<dbReference type="SUPFAM" id="SSF53067">
    <property type="entry name" value="Actin-like ATPase domain"/>
    <property type="match status" value="2"/>
</dbReference>
<comment type="caution">
    <text evidence="7">The sequence shown here is derived from an EMBL/GenBank/DDBJ whole genome shotgun (WGS) entry which is preliminary data.</text>
</comment>
<dbReference type="Proteomes" id="UP000778970">
    <property type="component" value="Unassembled WGS sequence"/>
</dbReference>
<dbReference type="Pfam" id="PF00370">
    <property type="entry name" value="FGGY_N"/>
    <property type="match status" value="1"/>
</dbReference>
<dbReference type="PANTHER" id="PTHR43095:SF5">
    <property type="entry name" value="XYLULOSE KINASE"/>
    <property type="match status" value="1"/>
</dbReference>
<dbReference type="Pfam" id="PF02782">
    <property type="entry name" value="FGGY_C"/>
    <property type="match status" value="1"/>
</dbReference>
<dbReference type="InterPro" id="IPR018483">
    <property type="entry name" value="Carb_kinase_FGGY_CS"/>
</dbReference>
<evidence type="ECO:0000256" key="3">
    <source>
        <dbReference type="ARBA" id="ARBA00022777"/>
    </source>
</evidence>
<accession>A0A934QG76</accession>
<dbReference type="PROSITE" id="PS00445">
    <property type="entry name" value="FGGY_KINASES_2"/>
    <property type="match status" value="1"/>
</dbReference>
<dbReference type="InterPro" id="IPR018485">
    <property type="entry name" value="FGGY_C"/>
</dbReference>
<dbReference type="Gene3D" id="3.30.420.40">
    <property type="match status" value="2"/>
</dbReference>
<reference evidence="7" key="1">
    <citation type="submission" date="2017-08" db="EMBL/GenBank/DDBJ databases">
        <authorList>
            <person name="Imhoff J.F."/>
            <person name="Rahn T."/>
            <person name="Kuenzel S."/>
            <person name="Neulinger S.C."/>
        </authorList>
    </citation>
    <scope>NUCLEOTIDE SEQUENCE</scope>
    <source>
        <strain evidence="7">DSM 9154</strain>
    </source>
</reference>
<evidence type="ECO:0008006" key="9">
    <source>
        <dbReference type="Google" id="ProtNLM"/>
    </source>
</evidence>
<gene>
    <name evidence="7" type="ORF">CKO21_04015</name>
</gene>
<evidence type="ECO:0000313" key="7">
    <source>
        <dbReference type="EMBL" id="MBK1696406.1"/>
    </source>
</evidence>
<keyword evidence="3 4" id="KW-0418">Kinase</keyword>
<dbReference type="PANTHER" id="PTHR43095">
    <property type="entry name" value="SUGAR KINASE"/>
    <property type="match status" value="1"/>
</dbReference>
<evidence type="ECO:0000256" key="4">
    <source>
        <dbReference type="RuleBase" id="RU003733"/>
    </source>
</evidence>
<dbReference type="InterPro" id="IPR050406">
    <property type="entry name" value="FGGY_Carb_Kinase"/>
</dbReference>
<sequence>MATGSPADLIVGLDSSTTATKAIAWTPQGEAVAEGRSRLPLDTPAPGRFEQSAASWWDAACAALQQVAQQVEPARIVALAIANQRETFVPLDAEGTPLRPAIVWVDERCRADVATLAEAVGRETIHRLSGKPPDMTPVCYRLAWMRRAEPELYRQIGMVADVQTYLVRQLTGHFRTSAASADPLGLYDMDAGGWSTTILSALELDTSQTPEARVSGTVLGHLTPNAAAATGLAAGTPVVAGGGDGQAAGLGVNALRAERAYLNLGTATVSGIYSADYRADTAWRTMGSMTGHGCYLETCLRTGTFLIDWFVTHVCGIDPTKTPGIYSQLEAQASELPIGADGLLLVPYWSGVMSPHWNLDARGAIVGLGPTHTRGHIYRALMEGVALEQALATHAVEQQANMELKEYVAIGGGAQSDLWCRMVAAASGKRVLRSATVEASSLGAAMAAAVGAGIYNSVEEAATQMEGRIVSTFDPEPEWAGRYGELLALYRQVYPQLTHIYDGLARFAEGT</sequence>
<dbReference type="PIRSF" id="PIRSF000538">
    <property type="entry name" value="GlpK"/>
    <property type="match status" value="1"/>
</dbReference>
<dbReference type="AlphaFoldDB" id="A0A934QG76"/>
<evidence type="ECO:0000313" key="8">
    <source>
        <dbReference type="Proteomes" id="UP000778970"/>
    </source>
</evidence>
<dbReference type="GO" id="GO:0016773">
    <property type="term" value="F:phosphotransferase activity, alcohol group as acceptor"/>
    <property type="evidence" value="ECO:0007669"/>
    <property type="project" value="InterPro"/>
</dbReference>
<reference evidence="7" key="2">
    <citation type="journal article" date="2020" name="Microorganisms">
        <title>Osmotic Adaptation and Compatible Solute Biosynthesis of Phototrophic Bacteria as Revealed from Genome Analyses.</title>
        <authorList>
            <person name="Imhoff J.F."/>
            <person name="Rahn T."/>
            <person name="Kunzel S."/>
            <person name="Keller A."/>
            <person name="Neulinger S.C."/>
        </authorList>
    </citation>
    <scope>NUCLEOTIDE SEQUENCE</scope>
    <source>
        <strain evidence="7">DSM 9154</strain>
    </source>
</reference>
<feature type="domain" description="Carbohydrate kinase FGGY C-terminal" evidence="6">
    <location>
        <begin position="260"/>
        <end position="451"/>
    </location>
</feature>
<evidence type="ECO:0000259" key="5">
    <source>
        <dbReference type="Pfam" id="PF00370"/>
    </source>
</evidence>
<dbReference type="RefSeq" id="WP_037256622.1">
    <property type="nucleotide sequence ID" value="NZ_NRRE01000016.1"/>
</dbReference>
<protein>
    <recommendedName>
        <fullName evidence="9">Xylulokinase</fullName>
    </recommendedName>
</protein>
<keyword evidence="8" id="KW-1185">Reference proteome</keyword>
<organism evidence="7 8">
    <name type="scientific">Rhodovibrio salinarum</name>
    <dbReference type="NCBI Taxonomy" id="1087"/>
    <lineage>
        <taxon>Bacteria</taxon>
        <taxon>Pseudomonadati</taxon>
        <taxon>Pseudomonadota</taxon>
        <taxon>Alphaproteobacteria</taxon>
        <taxon>Rhodospirillales</taxon>
        <taxon>Rhodovibrionaceae</taxon>
        <taxon>Rhodovibrio</taxon>
    </lineage>
</organism>
<proteinExistence type="inferred from homology"/>
<name>A0A934QG76_9PROT</name>
<evidence type="ECO:0000256" key="2">
    <source>
        <dbReference type="ARBA" id="ARBA00022679"/>
    </source>
</evidence>